<dbReference type="AlphaFoldDB" id="A0AAD5XX57"/>
<name>A0AAD5XX57_9FUNG</name>
<gene>
    <name evidence="1" type="ORF">HK099_001582</name>
</gene>
<dbReference type="GO" id="GO:0005886">
    <property type="term" value="C:plasma membrane"/>
    <property type="evidence" value="ECO:0007669"/>
    <property type="project" value="TreeGrafter"/>
</dbReference>
<dbReference type="InterPro" id="IPR008710">
    <property type="entry name" value="Nicastrin"/>
</dbReference>
<protein>
    <submittedName>
        <fullName evidence="1">Uncharacterized protein</fullName>
    </submittedName>
</protein>
<dbReference type="EMBL" id="JADGJW010000146">
    <property type="protein sequence ID" value="KAJ3223055.1"/>
    <property type="molecule type" value="Genomic_DNA"/>
</dbReference>
<reference evidence="1" key="1">
    <citation type="submission" date="2020-05" db="EMBL/GenBank/DDBJ databases">
        <title>Phylogenomic resolution of chytrid fungi.</title>
        <authorList>
            <person name="Stajich J.E."/>
            <person name="Amses K."/>
            <person name="Simmons R."/>
            <person name="Seto K."/>
            <person name="Myers J."/>
            <person name="Bonds A."/>
            <person name="Quandt C.A."/>
            <person name="Barry K."/>
            <person name="Liu P."/>
            <person name="Grigoriev I."/>
            <person name="Longcore J.E."/>
            <person name="James T.Y."/>
        </authorList>
    </citation>
    <scope>NUCLEOTIDE SEQUENCE</scope>
    <source>
        <strain evidence="1">JEL0476</strain>
    </source>
</reference>
<dbReference type="PANTHER" id="PTHR21092">
    <property type="entry name" value="NICASTRIN"/>
    <property type="match status" value="1"/>
</dbReference>
<proteinExistence type="predicted"/>
<evidence type="ECO:0000313" key="1">
    <source>
        <dbReference type="EMBL" id="KAJ3223055.1"/>
    </source>
</evidence>
<sequence>MANSSSKIIYLNLFSYTVHKAAVENEKNNFRFPVNAIEITGGTSAAVNSKACLERGRCDPVGGWFQEVGCSDPCFYDTEFSKINFKKIDGVIDLSNVLSAFSVNDEQFSSSNQQNSTFFLHTDDINISGNKNLVSLFEKLLFTFSNDEGENFEGNFSRTFAEGEENIGLPPTSLNSYLNIEKSLPGIAIGDFKNTLTNKYYF</sequence>
<accession>A0AAD5XX57</accession>
<organism evidence="1 2">
    <name type="scientific">Clydaea vesicula</name>
    <dbReference type="NCBI Taxonomy" id="447962"/>
    <lineage>
        <taxon>Eukaryota</taxon>
        <taxon>Fungi</taxon>
        <taxon>Fungi incertae sedis</taxon>
        <taxon>Chytridiomycota</taxon>
        <taxon>Chytridiomycota incertae sedis</taxon>
        <taxon>Chytridiomycetes</taxon>
        <taxon>Lobulomycetales</taxon>
        <taxon>Lobulomycetaceae</taxon>
        <taxon>Clydaea</taxon>
    </lineage>
</organism>
<dbReference type="PANTHER" id="PTHR21092:SF0">
    <property type="entry name" value="NICASTRIN"/>
    <property type="match status" value="1"/>
</dbReference>
<comment type="caution">
    <text evidence="1">The sequence shown here is derived from an EMBL/GenBank/DDBJ whole genome shotgun (WGS) entry which is preliminary data.</text>
</comment>
<evidence type="ECO:0000313" key="2">
    <source>
        <dbReference type="Proteomes" id="UP001211065"/>
    </source>
</evidence>
<dbReference type="Proteomes" id="UP001211065">
    <property type="component" value="Unassembled WGS sequence"/>
</dbReference>
<keyword evidence="2" id="KW-1185">Reference proteome</keyword>
<dbReference type="GO" id="GO:0016485">
    <property type="term" value="P:protein processing"/>
    <property type="evidence" value="ECO:0007669"/>
    <property type="project" value="InterPro"/>
</dbReference>